<keyword evidence="8" id="KW-1185">Reference proteome</keyword>
<dbReference type="PANTHER" id="PTHR43396:SF3">
    <property type="entry name" value="FLAVOHEMOPROTEIN"/>
    <property type="match status" value="1"/>
</dbReference>
<sequence length="84" mass="9301">MLTYVINRLDKLDSIVQEVSALARRHQHYGVADHHYAYVGQSLLWTLEQALGTAWTPEVKAAWTACYTLLADTMIAATRPAAAA</sequence>
<keyword evidence="5" id="KW-0813">Transport</keyword>
<gene>
    <name evidence="7" type="ORF">GCM10023189_13080</name>
</gene>
<evidence type="ECO:0000313" key="7">
    <source>
        <dbReference type="EMBL" id="GAA4451268.1"/>
    </source>
</evidence>
<proteinExistence type="inferred from homology"/>
<reference evidence="8" key="1">
    <citation type="journal article" date="2019" name="Int. J. Syst. Evol. Microbiol.">
        <title>The Global Catalogue of Microorganisms (GCM) 10K type strain sequencing project: providing services to taxonomists for standard genome sequencing and annotation.</title>
        <authorList>
            <consortium name="The Broad Institute Genomics Platform"/>
            <consortium name="The Broad Institute Genome Sequencing Center for Infectious Disease"/>
            <person name="Wu L."/>
            <person name="Ma J."/>
        </authorList>
    </citation>
    <scope>NUCLEOTIDE SEQUENCE [LARGE SCALE GENOMIC DNA]</scope>
    <source>
        <strain evidence="8">JCM 17927</strain>
    </source>
</reference>
<dbReference type="Proteomes" id="UP001501175">
    <property type="component" value="Unassembled WGS sequence"/>
</dbReference>
<keyword evidence="3" id="KW-0479">Metal-binding</keyword>
<keyword evidence="1 5" id="KW-0349">Heme</keyword>
<dbReference type="EMBL" id="BAABHD010000014">
    <property type="protein sequence ID" value="GAA4451268.1"/>
    <property type="molecule type" value="Genomic_DNA"/>
</dbReference>
<comment type="similarity">
    <text evidence="5">Belongs to the globin family.</text>
</comment>
<accession>A0ABP8MKX7</accession>
<dbReference type="SUPFAM" id="SSF46458">
    <property type="entry name" value="Globin-like"/>
    <property type="match status" value="1"/>
</dbReference>
<organism evidence="7 8">
    <name type="scientific">Nibrella saemangeumensis</name>
    <dbReference type="NCBI Taxonomy" id="1084526"/>
    <lineage>
        <taxon>Bacteria</taxon>
        <taxon>Pseudomonadati</taxon>
        <taxon>Bacteroidota</taxon>
        <taxon>Cytophagia</taxon>
        <taxon>Cytophagales</taxon>
        <taxon>Spirosomataceae</taxon>
        <taxon>Nibrella</taxon>
    </lineage>
</organism>
<evidence type="ECO:0000256" key="1">
    <source>
        <dbReference type="ARBA" id="ARBA00022617"/>
    </source>
</evidence>
<evidence type="ECO:0000256" key="2">
    <source>
        <dbReference type="ARBA" id="ARBA00022621"/>
    </source>
</evidence>
<dbReference type="PANTHER" id="PTHR43396">
    <property type="entry name" value="FLAVOHEMOPROTEIN"/>
    <property type="match status" value="1"/>
</dbReference>
<comment type="caution">
    <text evidence="7">The sequence shown here is derived from an EMBL/GenBank/DDBJ whole genome shotgun (WGS) entry which is preliminary data.</text>
</comment>
<evidence type="ECO:0000256" key="4">
    <source>
        <dbReference type="ARBA" id="ARBA00023004"/>
    </source>
</evidence>
<protein>
    <recommendedName>
        <fullName evidence="6">Globin domain-containing protein</fullName>
    </recommendedName>
</protein>
<name>A0ABP8MKX7_9BACT</name>
<keyword evidence="4" id="KW-0408">Iron</keyword>
<dbReference type="InterPro" id="IPR012292">
    <property type="entry name" value="Globin/Proto"/>
</dbReference>
<feature type="domain" description="Globin" evidence="6">
    <location>
        <begin position="1"/>
        <end position="79"/>
    </location>
</feature>
<dbReference type="InterPro" id="IPR009050">
    <property type="entry name" value="Globin-like_sf"/>
</dbReference>
<dbReference type="InterPro" id="IPR000971">
    <property type="entry name" value="Globin"/>
</dbReference>
<evidence type="ECO:0000313" key="8">
    <source>
        <dbReference type="Proteomes" id="UP001501175"/>
    </source>
</evidence>
<evidence type="ECO:0000256" key="3">
    <source>
        <dbReference type="ARBA" id="ARBA00022723"/>
    </source>
</evidence>
<dbReference type="PROSITE" id="PS01033">
    <property type="entry name" value="GLOBIN"/>
    <property type="match status" value="1"/>
</dbReference>
<dbReference type="Gene3D" id="1.10.490.10">
    <property type="entry name" value="Globins"/>
    <property type="match status" value="1"/>
</dbReference>
<keyword evidence="2 5" id="KW-0561">Oxygen transport</keyword>
<dbReference type="Pfam" id="PF00042">
    <property type="entry name" value="Globin"/>
    <property type="match status" value="1"/>
</dbReference>
<evidence type="ECO:0000259" key="6">
    <source>
        <dbReference type="PROSITE" id="PS01033"/>
    </source>
</evidence>
<evidence type="ECO:0000256" key="5">
    <source>
        <dbReference type="RuleBase" id="RU000356"/>
    </source>
</evidence>